<organism evidence="3 4">
    <name type="scientific">Staphylococcus condimenti</name>
    <dbReference type="NCBI Taxonomy" id="70255"/>
    <lineage>
        <taxon>Bacteria</taxon>
        <taxon>Bacillati</taxon>
        <taxon>Bacillota</taxon>
        <taxon>Bacilli</taxon>
        <taxon>Bacillales</taxon>
        <taxon>Staphylococcaceae</taxon>
        <taxon>Staphylococcus</taxon>
    </lineage>
</organism>
<dbReference type="Proteomes" id="UP000595942">
    <property type="component" value="Chromosome"/>
</dbReference>
<dbReference type="RefSeq" id="WP_047131567.1">
    <property type="nucleotide sequence ID" value="NZ_CP015114.1"/>
</dbReference>
<dbReference type="CDD" id="cd13608">
    <property type="entry name" value="PBP2_OpuCC_like"/>
    <property type="match status" value="1"/>
</dbReference>
<dbReference type="EMBL" id="RQTE01000157">
    <property type="protein sequence ID" value="RZI01539.1"/>
    <property type="molecule type" value="Genomic_DNA"/>
</dbReference>
<dbReference type="AlphaFoldDB" id="A0A143PE36"/>
<dbReference type="InterPro" id="IPR007210">
    <property type="entry name" value="ABC_Gly_betaine_transp_sub-bd"/>
</dbReference>
<evidence type="ECO:0000259" key="1">
    <source>
        <dbReference type="Pfam" id="PF04069"/>
    </source>
</evidence>
<dbReference type="Pfam" id="PF04069">
    <property type="entry name" value="OpuAC"/>
    <property type="match status" value="1"/>
</dbReference>
<dbReference type="PROSITE" id="PS51257">
    <property type="entry name" value="PROKAR_LIPOPROTEIN"/>
    <property type="match status" value="1"/>
</dbReference>
<proteinExistence type="predicted"/>
<evidence type="ECO:0000313" key="4">
    <source>
        <dbReference type="Proteomes" id="UP000293854"/>
    </source>
</evidence>
<keyword evidence="5" id="KW-1185">Reference proteome</keyword>
<gene>
    <name evidence="3" type="ORF">EIG99_08625</name>
    <name evidence="2" type="ORF">I6J05_08000</name>
</gene>
<reference evidence="2 5" key="2">
    <citation type="submission" date="2021-01" db="EMBL/GenBank/DDBJ databases">
        <title>FDA dAtabase for Regulatory Grade micrObial Sequences (FDA-ARGOS): Supporting development and validation of Infectious Disease Dx tests.</title>
        <authorList>
            <person name="Sproer C."/>
            <person name="Gronow S."/>
            <person name="Severitt S."/>
            <person name="Schroder I."/>
            <person name="Tallon L."/>
            <person name="Sadzewicz L."/>
            <person name="Zhao X."/>
            <person name="Boylan J."/>
            <person name="Ott S."/>
            <person name="Bowen H."/>
            <person name="Vavikolanu K."/>
            <person name="Mehta A."/>
            <person name="Aluvathingal J."/>
            <person name="Nadendla S."/>
            <person name="Lowell S."/>
            <person name="Myers T."/>
            <person name="Yan Y."/>
            <person name="Sichtig H."/>
        </authorList>
    </citation>
    <scope>NUCLEOTIDE SEQUENCE [LARGE SCALE GENOMIC DNA]</scope>
    <source>
        <strain evidence="2 5">FDAARGOS_1148</strain>
    </source>
</reference>
<dbReference type="KEGG" id="scv:A4G25_10485"/>
<dbReference type="EMBL" id="CP068073">
    <property type="protein sequence ID" value="QQS81867.1"/>
    <property type="molecule type" value="Genomic_DNA"/>
</dbReference>
<dbReference type="GO" id="GO:0022857">
    <property type="term" value="F:transmembrane transporter activity"/>
    <property type="evidence" value="ECO:0007669"/>
    <property type="project" value="InterPro"/>
</dbReference>
<reference evidence="3 4" key="1">
    <citation type="submission" date="2018-11" db="EMBL/GenBank/DDBJ databases">
        <title>Genomic profiling of Staphylococcus species from a Poultry farm system in KwaZulu-Natal, South Africa.</title>
        <authorList>
            <person name="Amoako D.G."/>
            <person name="Somboro A.M."/>
            <person name="Abia A.L.K."/>
            <person name="Bester L.A."/>
            <person name="Essack S.Y."/>
        </authorList>
    </citation>
    <scope>NUCLEOTIDE SEQUENCE [LARGE SCALE GENOMIC DNA]</scope>
    <source>
        <strain evidence="3 4">SA11</strain>
    </source>
</reference>
<evidence type="ECO:0000313" key="3">
    <source>
        <dbReference type="EMBL" id="RZI01539.1"/>
    </source>
</evidence>
<dbReference type="GO" id="GO:0043190">
    <property type="term" value="C:ATP-binding cassette (ABC) transporter complex"/>
    <property type="evidence" value="ECO:0007669"/>
    <property type="project" value="InterPro"/>
</dbReference>
<accession>A0A143PE36</accession>
<protein>
    <submittedName>
        <fullName evidence="3">Osmoprotectant ABC transporter substrate-binding protein</fullName>
    </submittedName>
</protein>
<sequence length="313" mass="35121">MKTMKYYLILMVTCLVILSGCSLPGLGDSRSNEDVKITALATSESQIMSHMVRLMIEHDSHDKIKPTLLNNMGSSTIQHNALMNGDANISGVRYTGTDLVGALQEEPIKDPKKALKATQEGFQKKFHQKFFPSYGFDNTYAFMVTKETAEKYHLETVSDLKKHEKDLRLGVDSSWLNRKGDGYPGFKKEYGIDFNTVRPMQIGLVYDALNNKKLDVALGYSTDGRIAAYNLKVLKDDKHFFPPYDASPVATDAVLKKHPEINKALDKLEGKISTEDMQQLNYEADGKGKEPAVVAEEFLEKHHYFDGKKGGQK</sequence>
<feature type="domain" description="ABC-type glycine betaine transport system substrate-binding" evidence="1">
    <location>
        <begin position="34"/>
        <end position="301"/>
    </location>
</feature>
<dbReference type="Gene3D" id="3.40.190.10">
    <property type="entry name" value="Periplasmic binding protein-like II"/>
    <property type="match status" value="1"/>
</dbReference>
<dbReference type="Proteomes" id="UP000293854">
    <property type="component" value="Unassembled WGS sequence"/>
</dbReference>
<evidence type="ECO:0000313" key="5">
    <source>
        <dbReference type="Proteomes" id="UP000595942"/>
    </source>
</evidence>
<dbReference type="OrthoDB" id="9801163at2"/>
<dbReference type="SUPFAM" id="SSF53850">
    <property type="entry name" value="Periplasmic binding protein-like II"/>
    <property type="match status" value="1"/>
</dbReference>
<dbReference type="GeneID" id="93725779"/>
<name>A0A143PE36_9STAP</name>
<evidence type="ECO:0000313" key="2">
    <source>
        <dbReference type="EMBL" id="QQS81867.1"/>
    </source>
</evidence>
<dbReference type="Gene3D" id="3.40.190.120">
    <property type="entry name" value="Osmoprotection protein (prox), domain 2"/>
    <property type="match status" value="1"/>
</dbReference>